<dbReference type="EMBL" id="JABELX010000009">
    <property type="protein sequence ID" value="NNH73210.1"/>
    <property type="molecule type" value="Genomic_DNA"/>
</dbReference>
<sequence length="107" mass="11964">MNNPSPQRSREWQLRGSCRGMPSAVFYHPDHERGRARNARIRLAKRICANCPVLAECRAYALAAGEQYGIWGGMSESERQHHFHSGQDRAAHSHTSTMLTSTGGTRS</sequence>
<evidence type="ECO:0000256" key="8">
    <source>
        <dbReference type="ARBA" id="ARBA00023015"/>
    </source>
</evidence>
<accession>A0A849CA20</accession>
<comment type="cofactor">
    <cofactor evidence="12">
        <name>[4Fe-4S] cluster</name>
        <dbReference type="ChEBI" id="CHEBI:49883"/>
    </cofactor>
    <text evidence="12">Binds 1 [4Fe-4S] cluster per subunit. Following nitrosylation of the [4Fe-4S] cluster binds 1 [4Fe-8(NO)] cluster per subunit.</text>
</comment>
<dbReference type="GO" id="GO:0035731">
    <property type="term" value="F:dinitrosyl-iron complex binding"/>
    <property type="evidence" value="ECO:0007669"/>
    <property type="project" value="UniProtKB-UniRule"/>
</dbReference>
<proteinExistence type="inferred from homology"/>
<evidence type="ECO:0000256" key="9">
    <source>
        <dbReference type="ARBA" id="ARBA00023125"/>
    </source>
</evidence>
<feature type="binding site" evidence="12">
    <location>
        <position position="51"/>
    </location>
    <ligand>
        <name>[4Fe-4S] cluster</name>
        <dbReference type="ChEBI" id="CHEBI:49883"/>
    </ligand>
</feature>
<dbReference type="PANTHER" id="PTHR38839">
    <property type="entry name" value="TRANSCRIPTIONAL REGULATOR WHID-RELATED"/>
    <property type="match status" value="1"/>
</dbReference>
<keyword evidence="7 12" id="KW-0411">Iron-sulfur</keyword>
<dbReference type="Pfam" id="PF02467">
    <property type="entry name" value="Whib"/>
    <property type="match status" value="1"/>
</dbReference>
<comment type="similarity">
    <text evidence="2 12">Belongs to the WhiB family.</text>
</comment>
<evidence type="ECO:0000256" key="1">
    <source>
        <dbReference type="ARBA" id="ARBA00004496"/>
    </source>
</evidence>
<protein>
    <recommendedName>
        <fullName evidence="12">Transcriptional regulator WhiB</fullName>
    </recommendedName>
</protein>
<feature type="binding site" evidence="12">
    <location>
        <position position="48"/>
    </location>
    <ligand>
        <name>[4Fe-4S] cluster</name>
        <dbReference type="ChEBI" id="CHEBI:49883"/>
    </ligand>
</feature>
<dbReference type="PROSITE" id="PS51674">
    <property type="entry name" value="4FE4S_WBL"/>
    <property type="match status" value="1"/>
</dbReference>
<evidence type="ECO:0000256" key="12">
    <source>
        <dbReference type="HAMAP-Rule" id="MF_01479"/>
    </source>
</evidence>
<dbReference type="GO" id="GO:0045454">
    <property type="term" value="P:cell redox homeostasis"/>
    <property type="evidence" value="ECO:0007669"/>
    <property type="project" value="TreeGrafter"/>
</dbReference>
<keyword evidence="9 12" id="KW-0238">DNA-binding</keyword>
<dbReference type="AlphaFoldDB" id="A0A849CA20"/>
<dbReference type="GO" id="GO:0047134">
    <property type="term" value="F:protein-disulfide reductase [NAD(P)H] activity"/>
    <property type="evidence" value="ECO:0007669"/>
    <property type="project" value="TreeGrafter"/>
</dbReference>
<evidence type="ECO:0000256" key="10">
    <source>
        <dbReference type="ARBA" id="ARBA00023157"/>
    </source>
</evidence>
<dbReference type="GO" id="GO:0003677">
    <property type="term" value="F:DNA binding"/>
    <property type="evidence" value="ECO:0007669"/>
    <property type="project" value="UniProtKB-UniRule"/>
</dbReference>
<comment type="caution">
    <text evidence="15">The sequence shown here is derived from an EMBL/GenBank/DDBJ whole genome shotgun (WGS) entry which is preliminary data.</text>
</comment>
<dbReference type="GO" id="GO:0051539">
    <property type="term" value="F:4 iron, 4 sulfur cluster binding"/>
    <property type="evidence" value="ECO:0007669"/>
    <property type="project" value="UniProtKB-UniRule"/>
</dbReference>
<evidence type="ECO:0000256" key="6">
    <source>
        <dbReference type="ARBA" id="ARBA00023004"/>
    </source>
</evidence>
<keyword evidence="8 12" id="KW-0805">Transcription regulation</keyword>
<dbReference type="Proteomes" id="UP000586827">
    <property type="component" value="Unassembled WGS sequence"/>
</dbReference>
<evidence type="ECO:0000313" key="15">
    <source>
        <dbReference type="EMBL" id="NNH73210.1"/>
    </source>
</evidence>
<feature type="binding site" evidence="12">
    <location>
        <position position="18"/>
    </location>
    <ligand>
        <name>[4Fe-4S] cluster</name>
        <dbReference type="ChEBI" id="CHEBI:49883"/>
    </ligand>
</feature>
<evidence type="ECO:0000256" key="7">
    <source>
        <dbReference type="ARBA" id="ARBA00023014"/>
    </source>
</evidence>
<keyword evidence="16" id="KW-1185">Reference proteome</keyword>
<gene>
    <name evidence="12" type="primary">whiB</name>
    <name evidence="15" type="ORF">HLB23_25700</name>
</gene>
<comment type="function">
    <text evidence="12">Acts as a transcriptional regulator. Probably redox-responsive. The apo- but not holo-form probably binds DNA.</text>
</comment>
<comment type="PTM">
    <text evidence="12">The Fe-S cluster can be nitrosylated by nitric oxide (NO).</text>
</comment>
<evidence type="ECO:0000256" key="11">
    <source>
        <dbReference type="ARBA" id="ARBA00023163"/>
    </source>
</evidence>
<evidence type="ECO:0000313" key="16">
    <source>
        <dbReference type="Proteomes" id="UP000586827"/>
    </source>
</evidence>
<keyword evidence="6 12" id="KW-0408">Iron</keyword>
<comment type="subcellular location">
    <subcellularLocation>
        <location evidence="1 12">Cytoplasm</location>
    </subcellularLocation>
</comment>
<keyword evidence="3 12" id="KW-0004">4Fe-4S</keyword>
<dbReference type="InterPro" id="IPR034768">
    <property type="entry name" value="4FE4S_WBL"/>
</dbReference>
<dbReference type="PANTHER" id="PTHR38839:SF5">
    <property type="entry name" value="TRANSCRIPTIONAL REGULATOR WHID"/>
    <property type="match status" value="1"/>
</dbReference>
<evidence type="ECO:0000256" key="3">
    <source>
        <dbReference type="ARBA" id="ARBA00022485"/>
    </source>
</evidence>
<dbReference type="RefSeq" id="WP_084522062.1">
    <property type="nucleotide sequence ID" value="NZ_JABELX010000009.1"/>
</dbReference>
<dbReference type="GO" id="GO:0045892">
    <property type="term" value="P:negative regulation of DNA-templated transcription"/>
    <property type="evidence" value="ECO:0007669"/>
    <property type="project" value="TreeGrafter"/>
</dbReference>
<dbReference type="GO" id="GO:0046872">
    <property type="term" value="F:metal ion binding"/>
    <property type="evidence" value="ECO:0007669"/>
    <property type="project" value="UniProtKB-KW"/>
</dbReference>
<keyword evidence="5 12" id="KW-0479">Metal-binding</keyword>
<organism evidence="15 16">
    <name type="scientific">Nocardia uniformis</name>
    <dbReference type="NCBI Taxonomy" id="53432"/>
    <lineage>
        <taxon>Bacteria</taxon>
        <taxon>Bacillati</taxon>
        <taxon>Actinomycetota</taxon>
        <taxon>Actinomycetes</taxon>
        <taxon>Mycobacteriales</taxon>
        <taxon>Nocardiaceae</taxon>
        <taxon>Nocardia</taxon>
    </lineage>
</organism>
<comment type="PTM">
    <text evidence="12">Upon Fe-S cluster removal intramolecular disulfide bonds are formed.</text>
</comment>
<evidence type="ECO:0000256" key="5">
    <source>
        <dbReference type="ARBA" id="ARBA00022723"/>
    </source>
</evidence>
<evidence type="ECO:0000256" key="4">
    <source>
        <dbReference type="ARBA" id="ARBA00022490"/>
    </source>
</evidence>
<feature type="compositionally biased region" description="Polar residues" evidence="13">
    <location>
        <begin position="93"/>
        <end position="107"/>
    </location>
</feature>
<feature type="binding site" evidence="12">
    <location>
        <position position="57"/>
    </location>
    <ligand>
        <name>[4Fe-4S] cluster</name>
        <dbReference type="ChEBI" id="CHEBI:49883"/>
    </ligand>
</feature>
<keyword evidence="4 12" id="KW-0963">Cytoplasm</keyword>
<dbReference type="HAMAP" id="MF_01479">
    <property type="entry name" value="WhiB"/>
    <property type="match status" value="1"/>
</dbReference>
<name>A0A849CA20_9NOCA</name>
<feature type="compositionally biased region" description="Basic and acidic residues" evidence="13">
    <location>
        <begin position="78"/>
        <end position="91"/>
    </location>
</feature>
<evidence type="ECO:0000256" key="2">
    <source>
        <dbReference type="ARBA" id="ARBA00006597"/>
    </source>
</evidence>
<dbReference type="InterPro" id="IPR003482">
    <property type="entry name" value="Whib"/>
</dbReference>
<keyword evidence="11 12" id="KW-0804">Transcription</keyword>
<evidence type="ECO:0000259" key="14">
    <source>
        <dbReference type="PROSITE" id="PS51674"/>
    </source>
</evidence>
<evidence type="ECO:0000256" key="13">
    <source>
        <dbReference type="SAM" id="MobiDB-lite"/>
    </source>
</evidence>
<keyword evidence="10 12" id="KW-1015">Disulfide bond</keyword>
<reference evidence="15 16" key="1">
    <citation type="submission" date="2020-05" db="EMBL/GenBank/DDBJ databases">
        <title>MicrobeNet Type strains.</title>
        <authorList>
            <person name="Nicholson A.C."/>
        </authorList>
    </citation>
    <scope>NUCLEOTIDE SEQUENCE [LARGE SCALE GENOMIC DNA]</scope>
    <source>
        <strain evidence="15 16">JCM 3224</strain>
    </source>
</reference>
<feature type="domain" description="4Fe-4S Wbl-type" evidence="14">
    <location>
        <begin position="17"/>
        <end position="81"/>
    </location>
</feature>
<dbReference type="GO" id="GO:0005737">
    <property type="term" value="C:cytoplasm"/>
    <property type="evidence" value="ECO:0007669"/>
    <property type="project" value="UniProtKB-SubCell"/>
</dbReference>
<feature type="region of interest" description="Disordered" evidence="13">
    <location>
        <begin position="78"/>
        <end position="107"/>
    </location>
</feature>